<accession>A0A1U7ILH6</accession>
<evidence type="ECO:0000256" key="2">
    <source>
        <dbReference type="SAM" id="SignalP"/>
    </source>
</evidence>
<comment type="caution">
    <text evidence="3">The sequence shown here is derived from an EMBL/GenBank/DDBJ whole genome shotgun (WGS) entry which is preliminary data.</text>
</comment>
<sequence length="222" mass="24125">MRSPIFLPISSLLVILALAPVSAQLVNEPELAELCSKSPLNSRCTGYSREVALEKRPGEAGSCVLIINGVNIATVCKLTITGQTIAAFYEFGDKIRSLDDEKATQEIQILPSNIKVIRYRETKKDNSTARAINTFAFGVAGFLGTRDKKVSEIEIEYIPTSETTSQATPEKAGSEISVASSDSPEGTKNTLRIVVKRKTGETLLTQLQELTGLKAEFLQTSR</sequence>
<name>A0A1U7ILH6_9CYAN</name>
<protein>
    <recommendedName>
        <fullName evidence="5">DUF3747 domain-containing protein</fullName>
    </recommendedName>
</protein>
<evidence type="ECO:0000313" key="4">
    <source>
        <dbReference type="Proteomes" id="UP000185860"/>
    </source>
</evidence>
<feature type="compositionally biased region" description="Polar residues" evidence="1">
    <location>
        <begin position="177"/>
        <end position="190"/>
    </location>
</feature>
<gene>
    <name evidence="3" type="ORF">NIES2119_10840</name>
</gene>
<dbReference type="Proteomes" id="UP000185860">
    <property type="component" value="Unassembled WGS sequence"/>
</dbReference>
<evidence type="ECO:0000256" key="1">
    <source>
        <dbReference type="SAM" id="MobiDB-lite"/>
    </source>
</evidence>
<feature type="chain" id="PRO_5010590059" description="DUF3747 domain-containing protein" evidence="2">
    <location>
        <begin position="24"/>
        <end position="222"/>
    </location>
</feature>
<feature type="region of interest" description="Disordered" evidence="1">
    <location>
        <begin position="161"/>
        <end position="190"/>
    </location>
</feature>
<feature type="signal peptide" evidence="2">
    <location>
        <begin position="1"/>
        <end position="23"/>
    </location>
</feature>
<organism evidence="3 4">
    <name type="scientific">[Phormidium ambiguum] IAM M-71</name>
    <dbReference type="NCBI Taxonomy" id="454136"/>
    <lineage>
        <taxon>Bacteria</taxon>
        <taxon>Bacillati</taxon>
        <taxon>Cyanobacteriota</taxon>
        <taxon>Cyanophyceae</taxon>
        <taxon>Oscillatoriophycideae</taxon>
        <taxon>Aerosakkonematales</taxon>
        <taxon>Aerosakkonemataceae</taxon>
        <taxon>Floridanema</taxon>
    </lineage>
</organism>
<dbReference type="EMBL" id="MRCE01000009">
    <property type="protein sequence ID" value="OKH38052.1"/>
    <property type="molecule type" value="Genomic_DNA"/>
</dbReference>
<evidence type="ECO:0008006" key="5">
    <source>
        <dbReference type="Google" id="ProtNLM"/>
    </source>
</evidence>
<evidence type="ECO:0000313" key="3">
    <source>
        <dbReference type="EMBL" id="OKH38052.1"/>
    </source>
</evidence>
<dbReference type="RefSeq" id="WP_073593490.1">
    <property type="nucleotide sequence ID" value="NZ_MRCE01000009.1"/>
</dbReference>
<keyword evidence="2" id="KW-0732">Signal</keyword>
<reference evidence="3 4" key="1">
    <citation type="submission" date="2016-11" db="EMBL/GenBank/DDBJ databases">
        <title>Draft Genome Sequences of Nine Cyanobacterial Strains from Diverse Habitats.</title>
        <authorList>
            <person name="Zhu T."/>
            <person name="Hou S."/>
            <person name="Lu X."/>
            <person name="Hess W.R."/>
        </authorList>
    </citation>
    <scope>NUCLEOTIDE SEQUENCE [LARGE SCALE GENOMIC DNA]</scope>
    <source>
        <strain evidence="3 4">IAM M-71</strain>
    </source>
</reference>
<dbReference type="AlphaFoldDB" id="A0A1U7ILH6"/>
<dbReference type="OrthoDB" id="513090at2"/>
<proteinExistence type="predicted"/>